<organism evidence="1">
    <name type="scientific">marine metagenome</name>
    <dbReference type="NCBI Taxonomy" id="408172"/>
    <lineage>
        <taxon>unclassified sequences</taxon>
        <taxon>metagenomes</taxon>
        <taxon>ecological metagenomes</taxon>
    </lineage>
</organism>
<feature type="non-terminal residue" evidence="1">
    <location>
        <position position="1"/>
    </location>
</feature>
<protein>
    <submittedName>
        <fullName evidence="1">Uncharacterized protein</fullName>
    </submittedName>
</protein>
<gene>
    <name evidence="1" type="ORF">METZ01_LOCUS489546</name>
</gene>
<dbReference type="EMBL" id="UINC01212384">
    <property type="protein sequence ID" value="SVE36692.1"/>
    <property type="molecule type" value="Genomic_DNA"/>
</dbReference>
<accession>A0A383CWW8</accession>
<reference evidence="1" key="1">
    <citation type="submission" date="2018-05" db="EMBL/GenBank/DDBJ databases">
        <authorList>
            <person name="Lanie J.A."/>
            <person name="Ng W.-L."/>
            <person name="Kazmierczak K.M."/>
            <person name="Andrzejewski T.M."/>
            <person name="Davidsen T.M."/>
            <person name="Wayne K.J."/>
            <person name="Tettelin H."/>
            <person name="Glass J.I."/>
            <person name="Rusch D."/>
            <person name="Podicherti R."/>
            <person name="Tsui H.-C.T."/>
            <person name="Winkler M.E."/>
        </authorList>
    </citation>
    <scope>NUCLEOTIDE SEQUENCE</scope>
</reference>
<sequence length="42" mass="4712">AVHGFKLTEHDAQRIVLGDWRSQGSVLRWNSTGPELTTLDYG</sequence>
<proteinExistence type="predicted"/>
<dbReference type="AlphaFoldDB" id="A0A383CWW8"/>
<name>A0A383CWW8_9ZZZZ</name>
<evidence type="ECO:0000313" key="1">
    <source>
        <dbReference type="EMBL" id="SVE36692.1"/>
    </source>
</evidence>